<keyword evidence="1" id="KW-0175">Coiled coil</keyword>
<feature type="region of interest" description="Disordered" evidence="2">
    <location>
        <begin position="1042"/>
        <end position="1089"/>
    </location>
</feature>
<dbReference type="PROSITE" id="PS50042">
    <property type="entry name" value="CNMP_BINDING_3"/>
    <property type="match status" value="1"/>
</dbReference>
<dbReference type="CDD" id="cd00038">
    <property type="entry name" value="CAP_ED"/>
    <property type="match status" value="2"/>
</dbReference>
<evidence type="ECO:0000256" key="2">
    <source>
        <dbReference type="SAM" id="MobiDB-lite"/>
    </source>
</evidence>
<feature type="region of interest" description="Disordered" evidence="2">
    <location>
        <begin position="1199"/>
        <end position="1238"/>
    </location>
</feature>
<feature type="compositionally biased region" description="Polar residues" evidence="2">
    <location>
        <begin position="164"/>
        <end position="173"/>
    </location>
</feature>
<feature type="region of interest" description="Disordered" evidence="2">
    <location>
        <begin position="164"/>
        <end position="187"/>
    </location>
</feature>
<dbReference type="AlphaFoldDB" id="I7LTV4"/>
<dbReference type="EMBL" id="GG662853">
    <property type="protein sequence ID" value="EAR87358.2"/>
    <property type="molecule type" value="Genomic_DNA"/>
</dbReference>
<evidence type="ECO:0000256" key="1">
    <source>
        <dbReference type="SAM" id="Coils"/>
    </source>
</evidence>
<evidence type="ECO:0000313" key="4">
    <source>
        <dbReference type="EMBL" id="EAR87358.2"/>
    </source>
</evidence>
<accession>I7LTV4</accession>
<dbReference type="PANTHER" id="PTHR23011:SF28">
    <property type="entry name" value="CYCLIC NUCLEOTIDE-BINDING DOMAIN CONTAINING PROTEIN"/>
    <property type="match status" value="1"/>
</dbReference>
<dbReference type="PANTHER" id="PTHR23011">
    <property type="entry name" value="CYCLIC NUCLEOTIDE-BINDING DOMAIN CONTAINING PROTEIN"/>
    <property type="match status" value="1"/>
</dbReference>
<feature type="compositionally biased region" description="Low complexity" evidence="2">
    <location>
        <begin position="1077"/>
        <end position="1089"/>
    </location>
</feature>
<dbReference type="SUPFAM" id="SSF51206">
    <property type="entry name" value="cAMP-binding domain-like"/>
    <property type="match status" value="2"/>
</dbReference>
<dbReference type="InterPro" id="IPR018490">
    <property type="entry name" value="cNMP-bd_dom_sf"/>
</dbReference>
<organism evidence="4 5">
    <name type="scientific">Tetrahymena thermophila (strain SB210)</name>
    <dbReference type="NCBI Taxonomy" id="312017"/>
    <lineage>
        <taxon>Eukaryota</taxon>
        <taxon>Sar</taxon>
        <taxon>Alveolata</taxon>
        <taxon>Ciliophora</taxon>
        <taxon>Intramacronucleata</taxon>
        <taxon>Oligohymenophorea</taxon>
        <taxon>Hymenostomatida</taxon>
        <taxon>Tetrahymenina</taxon>
        <taxon>Tetrahymenidae</taxon>
        <taxon>Tetrahymena</taxon>
    </lineage>
</organism>
<name>I7LTV4_TETTS</name>
<dbReference type="KEGG" id="tet:TTHERM_00058700"/>
<gene>
    <name evidence="4" type="ORF">TTHERM_00058700</name>
</gene>
<reference evidence="5" key="1">
    <citation type="journal article" date="2006" name="PLoS Biol.">
        <title>Macronuclear genome sequence of the ciliate Tetrahymena thermophila, a model eukaryote.</title>
        <authorList>
            <person name="Eisen J.A."/>
            <person name="Coyne R.S."/>
            <person name="Wu M."/>
            <person name="Wu D."/>
            <person name="Thiagarajan M."/>
            <person name="Wortman J.R."/>
            <person name="Badger J.H."/>
            <person name="Ren Q."/>
            <person name="Amedeo P."/>
            <person name="Jones K.M."/>
            <person name="Tallon L.J."/>
            <person name="Delcher A.L."/>
            <person name="Salzberg S.L."/>
            <person name="Silva J.C."/>
            <person name="Haas B.J."/>
            <person name="Majoros W.H."/>
            <person name="Farzad M."/>
            <person name="Carlton J.M."/>
            <person name="Smith R.K. Jr."/>
            <person name="Garg J."/>
            <person name="Pearlman R.E."/>
            <person name="Karrer K.M."/>
            <person name="Sun L."/>
            <person name="Manning G."/>
            <person name="Elde N.C."/>
            <person name="Turkewitz A.P."/>
            <person name="Asai D.J."/>
            <person name="Wilkes D.E."/>
            <person name="Wang Y."/>
            <person name="Cai H."/>
            <person name="Collins K."/>
            <person name="Stewart B.A."/>
            <person name="Lee S.R."/>
            <person name="Wilamowska K."/>
            <person name="Weinberg Z."/>
            <person name="Ruzzo W.L."/>
            <person name="Wloga D."/>
            <person name="Gaertig J."/>
            <person name="Frankel J."/>
            <person name="Tsao C.-C."/>
            <person name="Gorovsky M.A."/>
            <person name="Keeling P.J."/>
            <person name="Waller R.F."/>
            <person name="Patron N.J."/>
            <person name="Cherry J.M."/>
            <person name="Stover N.A."/>
            <person name="Krieger C.J."/>
            <person name="del Toro C."/>
            <person name="Ryder H.F."/>
            <person name="Williamson S.C."/>
            <person name="Barbeau R.A."/>
            <person name="Hamilton E.P."/>
            <person name="Orias E."/>
        </authorList>
    </citation>
    <scope>NUCLEOTIDE SEQUENCE [LARGE SCALE GENOMIC DNA]</scope>
    <source>
        <strain evidence="5">SB210</strain>
    </source>
</reference>
<keyword evidence="5" id="KW-1185">Reference proteome</keyword>
<proteinExistence type="predicted"/>
<feature type="compositionally biased region" description="Polar residues" evidence="2">
    <location>
        <begin position="1206"/>
        <end position="1222"/>
    </location>
</feature>
<dbReference type="GeneID" id="7829562"/>
<dbReference type="InterPro" id="IPR000595">
    <property type="entry name" value="cNMP-bd_dom"/>
</dbReference>
<dbReference type="Proteomes" id="UP000009168">
    <property type="component" value="Unassembled WGS sequence"/>
</dbReference>
<dbReference type="Gene3D" id="2.60.120.10">
    <property type="entry name" value="Jelly Rolls"/>
    <property type="match status" value="2"/>
</dbReference>
<dbReference type="InterPro" id="IPR014710">
    <property type="entry name" value="RmlC-like_jellyroll"/>
</dbReference>
<sequence>MNNKSLCEMDSSDIDEIIILLEQREKVQQNIQLIQKQNSNNPASQENYYQTNELSQSISDLENQKNNLEQKVFNELLKISKFQNYFLDGYSTQFRQCMNYIEYQKLNIHQKLFTQDSNPDYFYIILKGQIGLFSSQQLYNEQDGYQYQGKTLIKISKLLKQNQNDSSQCNKSDATPKQKTGDINIKQKNNNNIDGQYYLLKTLCQGMQFGEISILMEQNRTSTAIALEDETILLKLNCQKFLQILKIREESKLFASLSCIKESSSINFLSFNALKDIFIKSYFVRFQRDQYVCMQNQYPKAAFLIQSGEFSLWSYTNLNSNKAPPSKEPYQTTLPKYHIKQDIKMSLLGVKEIFGDIEILSDENYQYSLKCESEGDILIIPREIYEAKVKQNELLIDIIKNKSSKINQKRLQLYKKFNQNLEVFRHFMYDADDTDEEDSGKIGYNKGYDVFVKSKFFKKLLQQENGLKGSSKNKKDEQTQQIDQLSFKMQQADKNQMKELLFLENINCYELNNQDKKNFYFTYKGSSNQPSSLNSSNNFTNQQQQIFKNKKSEKGNGNKKSFELLFQTNYPNQIERAFNSTKNNLVSEQNSSIQRNSNSLNSQQISQFEDSSNVRNIFYRNRQQRSSSRNQEQRTGQGFYSIQDDYDSKIAQISKQNVCYSLEQGVKAQEDSDCQSYSPTHSVGFSRQMQGELISQLSQRICKNDLNENQTKNTNEKQQRLSSRDQRKIIKKLQKQNKDLFKMKIDPKLRQKLIGYEKKKNFIEDYREQNLQIKRNSLHANQILKQLNYQQDQLQEFIKINQLENQENQQNVNILKINNQQTNSQRSKNKSMPHTPLPGQHNNTFIQIHRKNIPKQRPNTFMAQQHMQQDKQFLIARIEDSSSVQTPLTAPSSKLGVHRIGSPSKIQNDQFQLLVKQKPKTAIPATSRHTTNLVQQNKSNLNRESNSSFTSHYTANSEIDGFDKSQLSFEQNGYDINQYRQDRIKSQSFSLNIMNSLELGIQPNTPLNSNRIVKNNMDSHFIQRRQTFNCITNTVKENQQQVQQQQQQQKQQQQQQQMVPTRPPTGRQKLSSKEGRSQNNNHINQNSQISKNSLNNFFEDKKELIPQALVGNQIQLQKKQNRNSSRQGPILRDDFLVNNNVQNQNTLKHFQIQNSDQETREQIIEDNLNNKILNLQASPAQSFFVGNKLNITYQKQKEISREGSNEHQIQVEQQQKNNSQRRYISFDFRPPAQIRQQY</sequence>
<feature type="coiled-coil region" evidence="1">
    <location>
        <begin position="17"/>
        <end position="78"/>
    </location>
</feature>
<feature type="domain" description="Cyclic nucleotide-binding" evidence="3">
    <location>
        <begin position="181"/>
        <end position="245"/>
    </location>
</feature>
<dbReference type="RefSeq" id="XP_001007603.2">
    <property type="nucleotide sequence ID" value="XM_001007603.2"/>
</dbReference>
<evidence type="ECO:0000259" key="3">
    <source>
        <dbReference type="PROSITE" id="PS50042"/>
    </source>
</evidence>
<evidence type="ECO:0000313" key="5">
    <source>
        <dbReference type="Proteomes" id="UP000009168"/>
    </source>
</evidence>
<protein>
    <submittedName>
        <fullName evidence="4">Cyclic nucleotide-binding domain protein</fullName>
    </submittedName>
</protein>
<dbReference type="InParanoid" id="I7LTV4"/>
<feature type="compositionally biased region" description="Low complexity" evidence="2">
    <location>
        <begin position="1042"/>
        <end position="1057"/>
    </location>
</feature>